<dbReference type="AlphaFoldDB" id="A0A6A6PRT9"/>
<feature type="transmembrane region" description="Helical" evidence="5">
    <location>
        <begin position="134"/>
        <end position="160"/>
    </location>
</feature>
<dbReference type="Pfam" id="PF04479">
    <property type="entry name" value="RTA1"/>
    <property type="match status" value="1"/>
</dbReference>
<accession>A0A6A6PRT9</accession>
<feature type="transmembrane region" description="Helical" evidence="5">
    <location>
        <begin position="98"/>
        <end position="122"/>
    </location>
</feature>
<feature type="transmembrane region" description="Helical" evidence="5">
    <location>
        <begin position="33"/>
        <end position="53"/>
    </location>
</feature>
<dbReference type="PANTHER" id="PTHR31465">
    <property type="entry name" value="PROTEIN RTA1-RELATED"/>
    <property type="match status" value="1"/>
</dbReference>
<feature type="transmembrane region" description="Helical" evidence="5">
    <location>
        <begin position="60"/>
        <end position="78"/>
    </location>
</feature>
<keyword evidence="7" id="KW-1185">Reference proteome</keyword>
<dbReference type="InterPro" id="IPR007568">
    <property type="entry name" value="RTA1"/>
</dbReference>
<dbReference type="GO" id="GO:0016020">
    <property type="term" value="C:membrane"/>
    <property type="evidence" value="ECO:0007669"/>
    <property type="project" value="UniProtKB-SubCell"/>
</dbReference>
<organism evidence="6 7">
    <name type="scientific">Neohortaea acidophila</name>
    <dbReference type="NCBI Taxonomy" id="245834"/>
    <lineage>
        <taxon>Eukaryota</taxon>
        <taxon>Fungi</taxon>
        <taxon>Dikarya</taxon>
        <taxon>Ascomycota</taxon>
        <taxon>Pezizomycotina</taxon>
        <taxon>Dothideomycetes</taxon>
        <taxon>Dothideomycetidae</taxon>
        <taxon>Mycosphaerellales</taxon>
        <taxon>Teratosphaeriaceae</taxon>
        <taxon>Neohortaea</taxon>
    </lineage>
</organism>
<proteinExistence type="predicted"/>
<dbReference type="PANTHER" id="PTHR31465:SF1">
    <property type="entry name" value="PROTEIN RTA1-RELATED"/>
    <property type="match status" value="1"/>
</dbReference>
<keyword evidence="3 5" id="KW-1133">Transmembrane helix</keyword>
<protein>
    <submittedName>
        <fullName evidence="6">RTA1 like protein-domain-containing protein</fullName>
    </submittedName>
</protein>
<dbReference type="Proteomes" id="UP000799767">
    <property type="component" value="Unassembled WGS sequence"/>
</dbReference>
<dbReference type="EMBL" id="MU001636">
    <property type="protein sequence ID" value="KAF2482374.1"/>
    <property type="molecule type" value="Genomic_DNA"/>
</dbReference>
<comment type="subcellular location">
    <subcellularLocation>
        <location evidence="1">Membrane</location>
        <topology evidence="1">Multi-pass membrane protein</topology>
    </subcellularLocation>
</comment>
<evidence type="ECO:0000256" key="5">
    <source>
        <dbReference type="SAM" id="Phobius"/>
    </source>
</evidence>
<keyword evidence="4 5" id="KW-0472">Membrane</keyword>
<dbReference type="GeneID" id="54473055"/>
<evidence type="ECO:0000256" key="1">
    <source>
        <dbReference type="ARBA" id="ARBA00004141"/>
    </source>
</evidence>
<evidence type="ECO:0000256" key="3">
    <source>
        <dbReference type="ARBA" id="ARBA00022989"/>
    </source>
</evidence>
<dbReference type="RefSeq" id="XP_033588944.1">
    <property type="nucleotide sequence ID" value="XM_033732053.1"/>
</dbReference>
<evidence type="ECO:0000313" key="6">
    <source>
        <dbReference type="EMBL" id="KAF2482374.1"/>
    </source>
</evidence>
<feature type="transmembrane region" description="Helical" evidence="5">
    <location>
        <begin position="208"/>
        <end position="224"/>
    </location>
</feature>
<keyword evidence="2 5" id="KW-0812">Transmembrane</keyword>
<evidence type="ECO:0000256" key="2">
    <source>
        <dbReference type="ARBA" id="ARBA00022692"/>
    </source>
</evidence>
<dbReference type="OrthoDB" id="4521223at2759"/>
<reference evidence="6" key="1">
    <citation type="journal article" date="2020" name="Stud. Mycol.">
        <title>101 Dothideomycetes genomes: a test case for predicting lifestyles and emergence of pathogens.</title>
        <authorList>
            <person name="Haridas S."/>
            <person name="Albert R."/>
            <person name="Binder M."/>
            <person name="Bloem J."/>
            <person name="Labutti K."/>
            <person name="Salamov A."/>
            <person name="Andreopoulos B."/>
            <person name="Baker S."/>
            <person name="Barry K."/>
            <person name="Bills G."/>
            <person name="Bluhm B."/>
            <person name="Cannon C."/>
            <person name="Castanera R."/>
            <person name="Culley D."/>
            <person name="Daum C."/>
            <person name="Ezra D."/>
            <person name="Gonzalez J."/>
            <person name="Henrissat B."/>
            <person name="Kuo A."/>
            <person name="Liang C."/>
            <person name="Lipzen A."/>
            <person name="Lutzoni F."/>
            <person name="Magnuson J."/>
            <person name="Mondo S."/>
            <person name="Nolan M."/>
            <person name="Ohm R."/>
            <person name="Pangilinan J."/>
            <person name="Park H.-J."/>
            <person name="Ramirez L."/>
            <person name="Alfaro M."/>
            <person name="Sun H."/>
            <person name="Tritt A."/>
            <person name="Yoshinaga Y."/>
            <person name="Zwiers L.-H."/>
            <person name="Turgeon B."/>
            <person name="Goodwin S."/>
            <person name="Spatafora J."/>
            <person name="Crous P."/>
            <person name="Grigoriev I."/>
        </authorList>
    </citation>
    <scope>NUCLEOTIDE SEQUENCE</scope>
    <source>
        <strain evidence="6">CBS 113389</strain>
    </source>
</reference>
<gene>
    <name evidence="6" type="ORF">BDY17DRAFT_281245</name>
</gene>
<sequence length="295" mass="32389">MSSVPHGYVDPNFPNPMGPNDATIIIYGYRPSLALAALAIALFFLALLAHLYLLLRHRTWYFSTMLVGTTMEVVGYVFRLLSSQQDPYSVPWFVVQYFFIVVAPVFFSAAIYTVVSVLINAYGREYAPLPPRAILGIFITCDVVATITQIAGAALIGVAYSNGEDPTTPNHILLAGLAFQVFTFAVFLVVLVWTLWRARRSSVNVSRTFLGALVVATLAVYLRTCFRLAETAQGLEHYLSTHEVFFGCLEFAPIVVSVYAFTYWHPGGWLGASLKGRTIGDADVLEDSGPGKLAP</sequence>
<evidence type="ECO:0000313" key="7">
    <source>
        <dbReference type="Proteomes" id="UP000799767"/>
    </source>
</evidence>
<feature type="transmembrane region" description="Helical" evidence="5">
    <location>
        <begin position="172"/>
        <end position="196"/>
    </location>
</feature>
<evidence type="ECO:0000256" key="4">
    <source>
        <dbReference type="ARBA" id="ARBA00023136"/>
    </source>
</evidence>
<name>A0A6A6PRT9_9PEZI</name>